<dbReference type="InterPro" id="IPR020845">
    <property type="entry name" value="AMP-binding_CS"/>
</dbReference>
<organism evidence="5 6">
    <name type="scientific">Ignelater luminosus</name>
    <name type="common">Cucubano</name>
    <name type="synonym">Pyrophorus luminosus</name>
    <dbReference type="NCBI Taxonomy" id="2038154"/>
    <lineage>
        <taxon>Eukaryota</taxon>
        <taxon>Metazoa</taxon>
        <taxon>Ecdysozoa</taxon>
        <taxon>Arthropoda</taxon>
        <taxon>Hexapoda</taxon>
        <taxon>Insecta</taxon>
        <taxon>Pterygota</taxon>
        <taxon>Neoptera</taxon>
        <taxon>Endopterygota</taxon>
        <taxon>Coleoptera</taxon>
        <taxon>Polyphaga</taxon>
        <taxon>Elateriformia</taxon>
        <taxon>Elateroidea</taxon>
        <taxon>Elateridae</taxon>
        <taxon>Agrypninae</taxon>
        <taxon>Pyrophorini</taxon>
        <taxon>Ignelater</taxon>
    </lineage>
</organism>
<evidence type="ECO:0000259" key="4">
    <source>
        <dbReference type="Pfam" id="PF13193"/>
    </source>
</evidence>
<evidence type="ECO:0000313" key="5">
    <source>
        <dbReference type="EMBL" id="KAF2878840.1"/>
    </source>
</evidence>
<dbReference type="Pfam" id="PF13193">
    <property type="entry name" value="AMP-binding_C"/>
    <property type="match status" value="1"/>
</dbReference>
<name>A0A8K0C382_IGNLU</name>
<dbReference type="PROSITE" id="PS00455">
    <property type="entry name" value="AMP_BINDING"/>
    <property type="match status" value="1"/>
</dbReference>
<accession>A0A8K0C382</accession>
<feature type="domain" description="AMP-dependent synthetase/ligase" evidence="3">
    <location>
        <begin position="29"/>
        <end position="250"/>
    </location>
</feature>
<proteinExistence type="predicted"/>
<dbReference type="AlphaFoldDB" id="A0A8K0C382"/>
<dbReference type="GO" id="GO:0004467">
    <property type="term" value="F:long-chain fatty acid-CoA ligase activity"/>
    <property type="evidence" value="ECO:0007669"/>
    <property type="project" value="TreeGrafter"/>
</dbReference>
<dbReference type="PANTHER" id="PTHR24096">
    <property type="entry name" value="LONG-CHAIN-FATTY-ACID--COA LIGASE"/>
    <property type="match status" value="1"/>
</dbReference>
<dbReference type="InterPro" id="IPR025110">
    <property type="entry name" value="AMP-bd_C"/>
</dbReference>
<dbReference type="PANTHER" id="PTHR24096:SF422">
    <property type="entry name" value="BCDNA.GH02901"/>
    <property type="match status" value="1"/>
</dbReference>
<evidence type="ECO:0000313" key="6">
    <source>
        <dbReference type="Proteomes" id="UP000801492"/>
    </source>
</evidence>
<dbReference type="InterPro" id="IPR000873">
    <property type="entry name" value="AMP-dep_synth/lig_dom"/>
</dbReference>
<comment type="subcellular location">
    <subcellularLocation>
        <location evidence="1">Peroxisome</location>
    </subcellularLocation>
</comment>
<dbReference type="GO" id="GO:0046949">
    <property type="term" value="P:fatty-acyl-CoA biosynthetic process"/>
    <property type="evidence" value="ECO:0007669"/>
    <property type="project" value="TreeGrafter"/>
</dbReference>
<reference evidence="5" key="1">
    <citation type="submission" date="2019-08" db="EMBL/GenBank/DDBJ databases">
        <title>The genome of the North American firefly Photinus pyralis.</title>
        <authorList>
            <consortium name="Photinus pyralis genome working group"/>
            <person name="Fallon T.R."/>
            <person name="Sander Lower S.E."/>
            <person name="Weng J.-K."/>
        </authorList>
    </citation>
    <scope>NUCLEOTIDE SEQUENCE</scope>
    <source>
        <strain evidence="5">TRF0915ILg1</strain>
        <tissue evidence="5">Whole body</tissue>
    </source>
</reference>
<gene>
    <name evidence="5" type="ORF">ILUMI_27558</name>
</gene>
<feature type="non-terminal residue" evidence="5">
    <location>
        <position position="1"/>
    </location>
</feature>
<dbReference type="EMBL" id="VTPC01091272">
    <property type="protein sequence ID" value="KAF2878840.1"/>
    <property type="molecule type" value="Genomic_DNA"/>
</dbReference>
<evidence type="ECO:0000256" key="1">
    <source>
        <dbReference type="ARBA" id="ARBA00004275"/>
    </source>
</evidence>
<dbReference type="Gene3D" id="3.30.300.30">
    <property type="match status" value="1"/>
</dbReference>
<keyword evidence="2" id="KW-0576">Peroxisome</keyword>
<dbReference type="OrthoDB" id="10253869at2759"/>
<dbReference type="Gene3D" id="2.30.38.10">
    <property type="entry name" value="Luciferase, Domain 3"/>
    <property type="match status" value="1"/>
</dbReference>
<dbReference type="SUPFAM" id="SSF56801">
    <property type="entry name" value="Acetyl-CoA synthetase-like"/>
    <property type="match status" value="1"/>
</dbReference>
<feature type="non-terminal residue" evidence="5">
    <location>
        <position position="370"/>
    </location>
</feature>
<feature type="domain" description="AMP-binding enzyme C-terminal" evidence="4">
    <location>
        <begin position="303"/>
        <end position="361"/>
    </location>
</feature>
<evidence type="ECO:0000256" key="2">
    <source>
        <dbReference type="ARBA" id="ARBA00023140"/>
    </source>
</evidence>
<dbReference type="Gene3D" id="3.40.50.980">
    <property type="match status" value="2"/>
</dbReference>
<dbReference type="InterPro" id="IPR045851">
    <property type="entry name" value="AMP-bd_C_sf"/>
</dbReference>
<comment type="caution">
    <text evidence="5">The sequence shown here is derived from an EMBL/GenBank/DDBJ whole genome shotgun (WGS) entry which is preliminary data.</text>
</comment>
<protein>
    <submittedName>
        <fullName evidence="5">Uncharacterized protein</fullName>
    </submittedName>
</protein>
<sequence length="370" mass="40718">QNQSLPIKAIRFDEISSKGESELSFTITRSTNDVVLLPFSSGTTGLPKGVELTNKCLVSNLHQMTTYPFKLFRDAEGYYQEVIPCVLPLFHIYGYTVVMLNMLSTGCKLVTIPKFGPQVFLNVVKEHRPTFGYLVPPIVLFLLNDPNVRSEYITQMRTIICGAAPLGAADVERFNQKTNGKAKILQAYGLTETSPLTHSQTIHIDGGDLAGGCGYLLPNTECKIVALDDDIKTGLGCNQSGELLIRGPQVIIKNQKATEEVLDSNGWLRTGDIGHYNEDGHFFVTDRLKELIKVKGFQVAPAELEELLRDHPDVEEAAVVGVPHPDFGEVPKAFVVPRKNVNFSGLRIQEYVASKVAKYKQLIGGVVTIG</sequence>
<dbReference type="Pfam" id="PF00501">
    <property type="entry name" value="AMP-binding"/>
    <property type="match status" value="1"/>
</dbReference>
<dbReference type="Proteomes" id="UP000801492">
    <property type="component" value="Unassembled WGS sequence"/>
</dbReference>
<evidence type="ECO:0000259" key="3">
    <source>
        <dbReference type="Pfam" id="PF00501"/>
    </source>
</evidence>
<dbReference type="GO" id="GO:0005777">
    <property type="term" value="C:peroxisome"/>
    <property type="evidence" value="ECO:0007669"/>
    <property type="project" value="UniProtKB-SubCell"/>
</dbReference>
<keyword evidence="6" id="KW-1185">Reference proteome</keyword>